<organism evidence="5">
    <name type="scientific">hydrothermal vent metagenome</name>
    <dbReference type="NCBI Taxonomy" id="652676"/>
    <lineage>
        <taxon>unclassified sequences</taxon>
        <taxon>metagenomes</taxon>
        <taxon>ecological metagenomes</taxon>
    </lineage>
</organism>
<accession>A0A3B0Y3L9</accession>
<feature type="domain" description="Calcineurin-like phosphoesterase" evidence="4">
    <location>
        <begin position="1"/>
        <end position="179"/>
    </location>
</feature>
<evidence type="ECO:0000313" key="5">
    <source>
        <dbReference type="EMBL" id="VAW63016.1"/>
    </source>
</evidence>
<dbReference type="Gene3D" id="3.60.21.10">
    <property type="match status" value="1"/>
</dbReference>
<dbReference type="AlphaFoldDB" id="A0A3B0Y3L9"/>
<dbReference type="GO" id="GO:0006259">
    <property type="term" value="P:DNA metabolic process"/>
    <property type="evidence" value="ECO:0007669"/>
    <property type="project" value="InterPro"/>
</dbReference>
<dbReference type="Pfam" id="PF00149">
    <property type="entry name" value="Metallophos"/>
    <property type="match status" value="1"/>
</dbReference>
<dbReference type="InterPro" id="IPR029052">
    <property type="entry name" value="Metallo-depent_PP-like"/>
</dbReference>
<proteinExistence type="predicted"/>
<evidence type="ECO:0000256" key="2">
    <source>
        <dbReference type="ARBA" id="ARBA00022801"/>
    </source>
</evidence>
<evidence type="ECO:0000256" key="1">
    <source>
        <dbReference type="ARBA" id="ARBA00022722"/>
    </source>
</evidence>
<dbReference type="CDD" id="cd00840">
    <property type="entry name" value="MPP_Mre11_N"/>
    <property type="match status" value="1"/>
</dbReference>
<dbReference type="EMBL" id="UOFH01000235">
    <property type="protein sequence ID" value="VAW63016.1"/>
    <property type="molecule type" value="Genomic_DNA"/>
</dbReference>
<dbReference type="PANTHER" id="PTHR30337:SF0">
    <property type="entry name" value="NUCLEASE SBCCD SUBUNIT D"/>
    <property type="match status" value="1"/>
</dbReference>
<dbReference type="GO" id="GO:0004519">
    <property type="term" value="F:endonuclease activity"/>
    <property type="evidence" value="ECO:0007669"/>
    <property type="project" value="InterPro"/>
</dbReference>
<sequence>MKFIHTSDWHIGRQFHNVSLLEDQHYVLKQIVAYIKEESADALIIAGDIYDRSVPPATAVELLDEVLNQICSQMAVPVIIIPGNHDSAERLSFASRQLSHAGLHIMGDLQKITEPIIIKNAEECICFYGIPYNDPEHVNDQYDIKLNSHDEAHAFLLDKIKASLDVDNANVLISHCFIEGGEESESERPLSIGGADRVSAAHF</sequence>
<keyword evidence="3 5" id="KW-0269">Exonuclease</keyword>
<keyword evidence="1" id="KW-0540">Nuclease</keyword>
<dbReference type="SUPFAM" id="SSF56300">
    <property type="entry name" value="Metallo-dependent phosphatases"/>
    <property type="match status" value="1"/>
</dbReference>
<dbReference type="InterPro" id="IPR004843">
    <property type="entry name" value="Calcineurin-like_PHP"/>
</dbReference>
<dbReference type="NCBIfam" id="TIGR00619">
    <property type="entry name" value="sbcd"/>
    <property type="match status" value="1"/>
</dbReference>
<keyword evidence="2" id="KW-0378">Hydrolase</keyword>
<gene>
    <name evidence="5" type="ORF">MNBD_GAMMA08-2603</name>
</gene>
<evidence type="ECO:0000256" key="3">
    <source>
        <dbReference type="ARBA" id="ARBA00022839"/>
    </source>
</evidence>
<dbReference type="InterPro" id="IPR004593">
    <property type="entry name" value="SbcD"/>
</dbReference>
<evidence type="ECO:0000259" key="4">
    <source>
        <dbReference type="Pfam" id="PF00149"/>
    </source>
</evidence>
<dbReference type="PANTHER" id="PTHR30337">
    <property type="entry name" value="COMPONENT OF ATP-DEPENDENT DSDNA EXONUCLEASE"/>
    <property type="match status" value="1"/>
</dbReference>
<dbReference type="InterPro" id="IPR050535">
    <property type="entry name" value="DNA_Repair-Maintenance_Comp"/>
</dbReference>
<protein>
    <submittedName>
        <fullName evidence="5">Exonuclease SbcD</fullName>
    </submittedName>
</protein>
<name>A0A3B0Y3L9_9ZZZZ</name>
<feature type="non-terminal residue" evidence="5">
    <location>
        <position position="203"/>
    </location>
</feature>
<dbReference type="InterPro" id="IPR041796">
    <property type="entry name" value="Mre11_N"/>
</dbReference>
<reference evidence="5" key="1">
    <citation type="submission" date="2018-06" db="EMBL/GenBank/DDBJ databases">
        <authorList>
            <person name="Zhirakovskaya E."/>
        </authorList>
    </citation>
    <scope>NUCLEOTIDE SEQUENCE</scope>
</reference>
<dbReference type="GO" id="GO:0008408">
    <property type="term" value="F:3'-5' exonuclease activity"/>
    <property type="evidence" value="ECO:0007669"/>
    <property type="project" value="InterPro"/>
</dbReference>